<comment type="similarity">
    <text evidence="2">Belongs to the G-protein coupled receptor 1 family.</text>
</comment>
<feature type="transmembrane region" description="Helical" evidence="10">
    <location>
        <begin position="32"/>
        <end position="53"/>
    </location>
</feature>
<accession>E9H4W2</accession>
<comment type="subcellular location">
    <subcellularLocation>
        <location evidence="1">Cell membrane</location>
        <topology evidence="1">Multi-pass membrane protein</topology>
    </subcellularLocation>
</comment>
<dbReference type="InParanoid" id="E9H4W2"/>
<dbReference type="InterPro" id="IPR050569">
    <property type="entry name" value="TAAR"/>
</dbReference>
<dbReference type="KEGG" id="dpx:DAPPUDRAFT_325491"/>
<evidence type="ECO:0000256" key="9">
    <source>
        <dbReference type="ARBA" id="ARBA00023224"/>
    </source>
</evidence>
<feature type="transmembrane region" description="Helical" evidence="10">
    <location>
        <begin position="140"/>
        <end position="162"/>
    </location>
</feature>
<keyword evidence="13" id="KW-1185">Reference proteome</keyword>
<feature type="transmembrane region" description="Helical" evidence="10">
    <location>
        <begin position="100"/>
        <end position="119"/>
    </location>
</feature>
<dbReference type="InterPro" id="IPR017452">
    <property type="entry name" value="GPCR_Rhodpsn_7TM"/>
</dbReference>
<dbReference type="OrthoDB" id="5864054at2759"/>
<name>E9H4W2_DAPPU</name>
<dbReference type="SUPFAM" id="SSF81321">
    <property type="entry name" value="Family A G protein-coupled receptor-like"/>
    <property type="match status" value="1"/>
</dbReference>
<protein>
    <recommendedName>
        <fullName evidence="11">G-protein coupled receptors family 1 profile domain-containing protein</fullName>
    </recommendedName>
</protein>
<keyword evidence="3" id="KW-1003">Cell membrane</keyword>
<keyword evidence="6" id="KW-0297">G-protein coupled receptor</keyword>
<keyword evidence="4 10" id="KW-0812">Transmembrane</keyword>
<dbReference type="Proteomes" id="UP000000305">
    <property type="component" value="Unassembled WGS sequence"/>
</dbReference>
<dbReference type="PhylomeDB" id="E9H4W2"/>
<evidence type="ECO:0000256" key="10">
    <source>
        <dbReference type="SAM" id="Phobius"/>
    </source>
</evidence>
<gene>
    <name evidence="12" type="ORF">DAPPUDRAFT_325491</name>
</gene>
<evidence type="ECO:0000256" key="7">
    <source>
        <dbReference type="ARBA" id="ARBA00023136"/>
    </source>
</evidence>
<evidence type="ECO:0000256" key="5">
    <source>
        <dbReference type="ARBA" id="ARBA00022989"/>
    </source>
</evidence>
<organism evidence="12 13">
    <name type="scientific">Daphnia pulex</name>
    <name type="common">Water flea</name>
    <dbReference type="NCBI Taxonomy" id="6669"/>
    <lineage>
        <taxon>Eukaryota</taxon>
        <taxon>Metazoa</taxon>
        <taxon>Ecdysozoa</taxon>
        <taxon>Arthropoda</taxon>
        <taxon>Crustacea</taxon>
        <taxon>Branchiopoda</taxon>
        <taxon>Diplostraca</taxon>
        <taxon>Cladocera</taxon>
        <taxon>Anomopoda</taxon>
        <taxon>Daphniidae</taxon>
        <taxon>Daphnia</taxon>
    </lineage>
</organism>
<evidence type="ECO:0000313" key="12">
    <source>
        <dbReference type="EMBL" id="EFX73281.1"/>
    </source>
</evidence>
<dbReference type="PANTHER" id="PTHR24249:SF411">
    <property type="entry name" value="G-PROTEIN COUPLED RECEPTORS FAMILY 1 PROFILE DOMAIN-CONTAINING PROTEIN"/>
    <property type="match status" value="1"/>
</dbReference>
<evidence type="ECO:0000256" key="8">
    <source>
        <dbReference type="ARBA" id="ARBA00023170"/>
    </source>
</evidence>
<keyword evidence="9" id="KW-0807">Transducer</keyword>
<keyword evidence="5 10" id="KW-1133">Transmembrane helix</keyword>
<dbReference type="GO" id="GO:0004930">
    <property type="term" value="F:G protein-coupled receptor activity"/>
    <property type="evidence" value="ECO:0000318"/>
    <property type="project" value="GO_Central"/>
</dbReference>
<dbReference type="Gene3D" id="1.20.1070.10">
    <property type="entry name" value="Rhodopsin 7-helix transmembrane proteins"/>
    <property type="match status" value="1"/>
</dbReference>
<dbReference type="PANTHER" id="PTHR24249">
    <property type="entry name" value="HISTAMINE RECEPTOR-RELATED G-PROTEIN COUPLED RECEPTOR"/>
    <property type="match status" value="1"/>
</dbReference>
<keyword evidence="8" id="KW-0675">Receptor</keyword>
<evidence type="ECO:0000256" key="4">
    <source>
        <dbReference type="ARBA" id="ARBA00022692"/>
    </source>
</evidence>
<proteinExistence type="inferred from homology"/>
<evidence type="ECO:0000256" key="3">
    <source>
        <dbReference type="ARBA" id="ARBA00022475"/>
    </source>
</evidence>
<reference evidence="12 13" key="1">
    <citation type="journal article" date="2011" name="Science">
        <title>The ecoresponsive genome of Daphnia pulex.</title>
        <authorList>
            <person name="Colbourne J.K."/>
            <person name="Pfrender M.E."/>
            <person name="Gilbert D."/>
            <person name="Thomas W.K."/>
            <person name="Tucker A."/>
            <person name="Oakley T.H."/>
            <person name="Tokishita S."/>
            <person name="Aerts A."/>
            <person name="Arnold G.J."/>
            <person name="Basu M.K."/>
            <person name="Bauer D.J."/>
            <person name="Caceres C.E."/>
            <person name="Carmel L."/>
            <person name="Casola C."/>
            <person name="Choi J.H."/>
            <person name="Detter J.C."/>
            <person name="Dong Q."/>
            <person name="Dusheyko S."/>
            <person name="Eads B.D."/>
            <person name="Frohlich T."/>
            <person name="Geiler-Samerotte K.A."/>
            <person name="Gerlach D."/>
            <person name="Hatcher P."/>
            <person name="Jogdeo S."/>
            <person name="Krijgsveld J."/>
            <person name="Kriventseva E.V."/>
            <person name="Kultz D."/>
            <person name="Laforsch C."/>
            <person name="Lindquist E."/>
            <person name="Lopez J."/>
            <person name="Manak J.R."/>
            <person name="Muller J."/>
            <person name="Pangilinan J."/>
            <person name="Patwardhan R.P."/>
            <person name="Pitluck S."/>
            <person name="Pritham E.J."/>
            <person name="Rechtsteiner A."/>
            <person name="Rho M."/>
            <person name="Rogozin I.B."/>
            <person name="Sakarya O."/>
            <person name="Salamov A."/>
            <person name="Schaack S."/>
            <person name="Shapiro H."/>
            <person name="Shiga Y."/>
            <person name="Skalitzky C."/>
            <person name="Smith Z."/>
            <person name="Souvorov A."/>
            <person name="Sung W."/>
            <person name="Tang Z."/>
            <person name="Tsuchiya D."/>
            <person name="Tu H."/>
            <person name="Vos H."/>
            <person name="Wang M."/>
            <person name="Wolf Y.I."/>
            <person name="Yamagata H."/>
            <person name="Yamada T."/>
            <person name="Ye Y."/>
            <person name="Shaw J.R."/>
            <person name="Andrews J."/>
            <person name="Crease T.J."/>
            <person name="Tang H."/>
            <person name="Lucas S.M."/>
            <person name="Robertson H.M."/>
            <person name="Bork P."/>
            <person name="Koonin E.V."/>
            <person name="Zdobnov E.M."/>
            <person name="Grigoriev I.V."/>
            <person name="Lynch M."/>
            <person name="Boore J.L."/>
        </authorList>
    </citation>
    <scope>NUCLEOTIDE SEQUENCE [LARGE SCALE GENOMIC DNA]</scope>
</reference>
<evidence type="ECO:0000256" key="1">
    <source>
        <dbReference type="ARBA" id="ARBA00004651"/>
    </source>
</evidence>
<dbReference type="HOGENOM" id="CLU_1429365_0_0_1"/>
<dbReference type="PROSITE" id="PS50262">
    <property type="entry name" value="G_PROTEIN_RECEP_F1_2"/>
    <property type="match status" value="1"/>
</dbReference>
<dbReference type="GO" id="GO:0005886">
    <property type="term" value="C:plasma membrane"/>
    <property type="evidence" value="ECO:0000318"/>
    <property type="project" value="GO_Central"/>
</dbReference>
<evidence type="ECO:0000313" key="13">
    <source>
        <dbReference type="Proteomes" id="UP000000305"/>
    </source>
</evidence>
<sequence>MNSSSSSSRDEIVLTRDGDIFNPVQIDTLLTVANFSCCLVGIPLNVSIAVTIIRLRRLHRKPRNIFLLGIIFSNLSFFVPAVVKLINWGFYSSESLCQSYVALVGVPQGLLSLNMLLALADRYVAINHPLLHREKMTVRLASVIVLLSSTLIVFLLKFIYIFDVAPLRCEVWLVHVKMFSSSWPLRSRRA</sequence>
<dbReference type="InterPro" id="IPR000276">
    <property type="entry name" value="GPCR_Rhodpsn"/>
</dbReference>
<dbReference type="Pfam" id="PF00001">
    <property type="entry name" value="7tm_1"/>
    <property type="match status" value="1"/>
</dbReference>
<dbReference type="AlphaFoldDB" id="E9H4W2"/>
<evidence type="ECO:0000256" key="2">
    <source>
        <dbReference type="ARBA" id="ARBA00010663"/>
    </source>
</evidence>
<feature type="transmembrane region" description="Helical" evidence="10">
    <location>
        <begin position="65"/>
        <end position="88"/>
    </location>
</feature>
<evidence type="ECO:0000256" key="6">
    <source>
        <dbReference type="ARBA" id="ARBA00023040"/>
    </source>
</evidence>
<dbReference type="GO" id="GO:0007186">
    <property type="term" value="P:G protein-coupled receptor signaling pathway"/>
    <property type="evidence" value="ECO:0000318"/>
    <property type="project" value="GO_Central"/>
</dbReference>
<evidence type="ECO:0000259" key="11">
    <source>
        <dbReference type="PROSITE" id="PS50262"/>
    </source>
</evidence>
<feature type="domain" description="G-protein coupled receptors family 1 profile" evidence="11">
    <location>
        <begin position="44"/>
        <end position="190"/>
    </location>
</feature>
<keyword evidence="7 10" id="KW-0472">Membrane</keyword>
<dbReference type="EMBL" id="GL732592">
    <property type="protein sequence ID" value="EFX73281.1"/>
    <property type="molecule type" value="Genomic_DNA"/>
</dbReference>